<protein>
    <submittedName>
        <fullName evidence="1">Uncharacterized protein</fullName>
    </submittedName>
</protein>
<reference evidence="1 2" key="1">
    <citation type="journal article" date="2023" name="Plants (Basel)">
        <title>Bridging the Gap: Combining Genomics and Transcriptomics Approaches to Understand Stylosanthes scabra, an Orphan Legume from the Brazilian Caatinga.</title>
        <authorList>
            <person name="Ferreira-Neto J.R.C."/>
            <person name="da Silva M.D."/>
            <person name="Binneck E."/>
            <person name="de Melo N.F."/>
            <person name="da Silva R.H."/>
            <person name="de Melo A.L.T.M."/>
            <person name="Pandolfi V."/>
            <person name="Bustamante F.O."/>
            <person name="Brasileiro-Vidal A.C."/>
            <person name="Benko-Iseppon A.M."/>
        </authorList>
    </citation>
    <scope>NUCLEOTIDE SEQUENCE [LARGE SCALE GENOMIC DNA]</scope>
    <source>
        <tissue evidence="1">Leaves</tissue>
    </source>
</reference>
<gene>
    <name evidence="1" type="ORF">PIB30_018414</name>
</gene>
<dbReference type="EMBL" id="JASCZI010090676">
    <property type="protein sequence ID" value="MED6144740.1"/>
    <property type="molecule type" value="Genomic_DNA"/>
</dbReference>
<dbReference type="Proteomes" id="UP001341840">
    <property type="component" value="Unassembled WGS sequence"/>
</dbReference>
<proteinExistence type="predicted"/>
<keyword evidence="2" id="KW-1185">Reference proteome</keyword>
<name>A0ABU6T8Q0_9FABA</name>
<organism evidence="1 2">
    <name type="scientific">Stylosanthes scabra</name>
    <dbReference type="NCBI Taxonomy" id="79078"/>
    <lineage>
        <taxon>Eukaryota</taxon>
        <taxon>Viridiplantae</taxon>
        <taxon>Streptophyta</taxon>
        <taxon>Embryophyta</taxon>
        <taxon>Tracheophyta</taxon>
        <taxon>Spermatophyta</taxon>
        <taxon>Magnoliopsida</taxon>
        <taxon>eudicotyledons</taxon>
        <taxon>Gunneridae</taxon>
        <taxon>Pentapetalae</taxon>
        <taxon>rosids</taxon>
        <taxon>fabids</taxon>
        <taxon>Fabales</taxon>
        <taxon>Fabaceae</taxon>
        <taxon>Papilionoideae</taxon>
        <taxon>50 kb inversion clade</taxon>
        <taxon>dalbergioids sensu lato</taxon>
        <taxon>Dalbergieae</taxon>
        <taxon>Pterocarpus clade</taxon>
        <taxon>Stylosanthes</taxon>
    </lineage>
</organism>
<comment type="caution">
    <text evidence="1">The sequence shown here is derived from an EMBL/GenBank/DDBJ whole genome shotgun (WGS) entry which is preliminary data.</text>
</comment>
<sequence>MFAFLDSRESMTPSSALNRRCRLLFHPTSRCTSSPFTTSSRGDGVAMLGETRRRGIIPSPLTLRFIVALSPQTTRNDLHFSPATVAPSSTLLPLFSTALSSDFDTHSVVYGITATRITASSRSGGAGGGQVAPASSTDLRPAASLFSFAKRHG</sequence>
<evidence type="ECO:0000313" key="2">
    <source>
        <dbReference type="Proteomes" id="UP001341840"/>
    </source>
</evidence>
<evidence type="ECO:0000313" key="1">
    <source>
        <dbReference type="EMBL" id="MED6144740.1"/>
    </source>
</evidence>
<accession>A0ABU6T8Q0</accession>